<dbReference type="Pfam" id="PF01494">
    <property type="entry name" value="FAD_binding_3"/>
    <property type="match status" value="1"/>
</dbReference>
<dbReference type="InParanoid" id="W3WV35"/>
<keyword evidence="7" id="KW-1185">Reference proteome</keyword>
<keyword evidence="3" id="KW-0274">FAD</keyword>
<organism evidence="6 7">
    <name type="scientific">Pestalotiopsis fici (strain W106-1 / CGMCC3.15140)</name>
    <dbReference type="NCBI Taxonomy" id="1229662"/>
    <lineage>
        <taxon>Eukaryota</taxon>
        <taxon>Fungi</taxon>
        <taxon>Dikarya</taxon>
        <taxon>Ascomycota</taxon>
        <taxon>Pezizomycotina</taxon>
        <taxon>Sordariomycetes</taxon>
        <taxon>Xylariomycetidae</taxon>
        <taxon>Amphisphaeriales</taxon>
        <taxon>Sporocadaceae</taxon>
        <taxon>Pestalotiopsis</taxon>
    </lineage>
</organism>
<dbReference type="PRINTS" id="PR00420">
    <property type="entry name" value="RNGMNOXGNASE"/>
</dbReference>
<dbReference type="InterPro" id="IPR050631">
    <property type="entry name" value="PheA/TfdB_FAD_monoxygenase"/>
</dbReference>
<evidence type="ECO:0000256" key="1">
    <source>
        <dbReference type="ARBA" id="ARBA00005179"/>
    </source>
</evidence>
<dbReference type="AlphaFoldDB" id="W3WV35"/>
<dbReference type="GeneID" id="19275894"/>
<proteinExistence type="predicted"/>
<keyword evidence="2" id="KW-0285">Flavoprotein</keyword>
<evidence type="ECO:0000256" key="2">
    <source>
        <dbReference type="ARBA" id="ARBA00022630"/>
    </source>
</evidence>
<dbReference type="Proteomes" id="UP000030651">
    <property type="component" value="Unassembled WGS sequence"/>
</dbReference>
<dbReference type="RefSeq" id="XP_007837653.1">
    <property type="nucleotide sequence ID" value="XM_007839462.1"/>
</dbReference>
<dbReference type="GO" id="GO:0071949">
    <property type="term" value="F:FAD binding"/>
    <property type="evidence" value="ECO:0007669"/>
    <property type="project" value="InterPro"/>
</dbReference>
<evidence type="ECO:0000313" key="6">
    <source>
        <dbReference type="EMBL" id="ETS77007.1"/>
    </source>
</evidence>
<evidence type="ECO:0000259" key="5">
    <source>
        <dbReference type="Pfam" id="PF01494"/>
    </source>
</evidence>
<dbReference type="InterPro" id="IPR036188">
    <property type="entry name" value="FAD/NAD-bd_sf"/>
</dbReference>
<evidence type="ECO:0000256" key="3">
    <source>
        <dbReference type="ARBA" id="ARBA00022827"/>
    </source>
</evidence>
<keyword evidence="4" id="KW-0560">Oxidoreductase</keyword>
<dbReference type="OMA" id="YPLDCIE"/>
<sequence length="641" mass="72253">MAETSPETTNVIIIGCGPTGAMLSAQLGRLGVSNICLDKEDGITNDPRGIALDEDGIRAVQSIGRYDDIFTSIGQCMGKFFFVSGVHNDLHHPAFLAMDYSTSEGGTGHVGFICHKQPHLEKSLRTALLESSSSQLREQCTLTAISEDCDWIYATYQDANRHTKVIRGKYLVGADGKTGFTRKKYLEEKGILMVQSTQSAYEETWVAVNWKISLPTPQTHPDFPLWKLGYSSEDVFDLFFPTNFRFLCNHQRPAVCGRFGRPEERLWRFEFVVKNGENGQELVQSDRLNDILRPYFTHPGSRFGLQDVVTFPEDCIETLRASPFLFAARSCNKWALGRVLLSGDSAHVFPPFGGQGLASGFRDACSLAWRLKIACQPGFQPYEALFQAWYQERKQQLERSLAATVENGRYVTESNPLKVFLRDTYLWGLQLIPSWKRQLEMGARASGMCQYEPQPGLHFIPHLHGGLLLPQVYCAPLEPGSLGDEAIRIGFTDDEIFHPAKKGLLQLVAFASSVQELSTVYREIYEVEREQEQSNPYLEVSETTVIVMDTSAQHLPSTEIATRLKTVRIASGKEFSSSPLCRNRPEPRYYDELRLVKELPDSKFVVVRPDRFVFAACKSKDELIYAIKAIQPILHGEDFRL</sequence>
<protein>
    <recommendedName>
        <fullName evidence="5">FAD-binding domain-containing protein</fullName>
    </recommendedName>
</protein>
<accession>W3WV35</accession>
<gene>
    <name evidence="6" type="ORF">PFICI_10881</name>
</gene>
<dbReference type="KEGG" id="pfy:PFICI_10881"/>
<name>W3WV35_PESFW</name>
<dbReference type="OrthoDB" id="2096480at2759"/>
<evidence type="ECO:0000256" key="4">
    <source>
        <dbReference type="ARBA" id="ARBA00023002"/>
    </source>
</evidence>
<dbReference type="EMBL" id="KI912116">
    <property type="protein sequence ID" value="ETS77007.1"/>
    <property type="molecule type" value="Genomic_DNA"/>
</dbReference>
<dbReference type="eggNOG" id="ENOG502SK3T">
    <property type="taxonomic scope" value="Eukaryota"/>
</dbReference>
<comment type="pathway">
    <text evidence="1">Secondary metabolite biosynthesis.</text>
</comment>
<dbReference type="HOGENOM" id="CLU_026314_0_0_1"/>
<evidence type="ECO:0000313" key="7">
    <source>
        <dbReference type="Proteomes" id="UP000030651"/>
    </source>
</evidence>
<dbReference type="Gene3D" id="3.50.50.60">
    <property type="entry name" value="FAD/NAD(P)-binding domain"/>
    <property type="match status" value="2"/>
</dbReference>
<dbReference type="InterPro" id="IPR002938">
    <property type="entry name" value="FAD-bd"/>
</dbReference>
<dbReference type="PANTHER" id="PTHR43476">
    <property type="entry name" value="3-(3-HYDROXY-PHENYL)PROPIONATE/3-HYDROXYCINNAMIC ACID HYDROXYLASE"/>
    <property type="match status" value="1"/>
</dbReference>
<feature type="domain" description="FAD-binding" evidence="5">
    <location>
        <begin position="9"/>
        <end position="373"/>
    </location>
</feature>
<reference evidence="7" key="1">
    <citation type="journal article" date="2015" name="BMC Genomics">
        <title>Genomic and transcriptomic analysis of the endophytic fungus Pestalotiopsis fici reveals its lifestyle and high potential for synthesis of natural products.</title>
        <authorList>
            <person name="Wang X."/>
            <person name="Zhang X."/>
            <person name="Liu L."/>
            <person name="Xiang M."/>
            <person name="Wang W."/>
            <person name="Sun X."/>
            <person name="Che Y."/>
            <person name="Guo L."/>
            <person name="Liu G."/>
            <person name="Guo L."/>
            <person name="Wang C."/>
            <person name="Yin W.B."/>
            <person name="Stadler M."/>
            <person name="Zhang X."/>
            <person name="Liu X."/>
        </authorList>
    </citation>
    <scope>NUCLEOTIDE SEQUENCE [LARGE SCALE GENOMIC DNA]</scope>
    <source>
        <strain evidence="7">W106-1 / CGMCC3.15140</strain>
    </source>
</reference>
<dbReference type="SUPFAM" id="SSF51905">
    <property type="entry name" value="FAD/NAD(P)-binding domain"/>
    <property type="match status" value="1"/>
</dbReference>
<dbReference type="GO" id="GO:0008688">
    <property type="term" value="F:3-(3-hydroxyphenyl)propionate hydroxylase activity"/>
    <property type="evidence" value="ECO:0007669"/>
    <property type="project" value="TreeGrafter"/>
</dbReference>
<dbReference type="GO" id="GO:0019622">
    <property type="term" value="P:3-(3-hydroxy)phenylpropionate catabolic process"/>
    <property type="evidence" value="ECO:0007669"/>
    <property type="project" value="TreeGrafter"/>
</dbReference>
<dbReference type="PANTHER" id="PTHR43476:SF3">
    <property type="entry name" value="FAD-BINDING MONOOXYGENASE"/>
    <property type="match status" value="1"/>
</dbReference>